<dbReference type="Proteomes" id="UP000293652">
    <property type="component" value="Unassembled WGS sequence"/>
</dbReference>
<reference evidence="1 2" key="1">
    <citation type="submission" date="2019-02" db="EMBL/GenBank/DDBJ databases">
        <title>The genomic architecture of introgression among sibling species of bacteria.</title>
        <authorList>
            <person name="Cavassim M.I.A."/>
            <person name="Moeskjaer S."/>
            <person name="Moslemi C."/>
            <person name="Fields B."/>
            <person name="Bachmann A."/>
            <person name="Vilhjalmsson B."/>
            <person name="Schierup M.H."/>
            <person name="Young J.P.W."/>
            <person name="Andersen S.U."/>
        </authorList>
    </citation>
    <scope>NUCLEOTIDE SEQUENCE [LARGE SCALE GENOMIC DNA]</scope>
    <source>
        <strain evidence="1 2">SM145A</strain>
    </source>
</reference>
<dbReference type="AlphaFoldDB" id="A0A4Q8XR71"/>
<dbReference type="InterPro" id="IPR010385">
    <property type="entry name" value="DUF982"/>
</dbReference>
<proteinExistence type="predicted"/>
<dbReference type="Pfam" id="PF06169">
    <property type="entry name" value="DUF982"/>
    <property type="match status" value="1"/>
</dbReference>
<evidence type="ECO:0000313" key="1">
    <source>
        <dbReference type="EMBL" id="TAX63830.1"/>
    </source>
</evidence>
<comment type="caution">
    <text evidence="1">The sequence shown here is derived from an EMBL/GenBank/DDBJ whole genome shotgun (WGS) entry which is preliminary data.</text>
</comment>
<name>A0A4Q8XR71_RHILE</name>
<accession>A0A4Q8XR71</accession>
<evidence type="ECO:0000313" key="2">
    <source>
        <dbReference type="Proteomes" id="UP000293652"/>
    </source>
</evidence>
<protein>
    <submittedName>
        <fullName evidence="1">DUF982 domain-containing protein</fullName>
    </submittedName>
</protein>
<organism evidence="1 2">
    <name type="scientific">Rhizobium leguminosarum</name>
    <dbReference type="NCBI Taxonomy" id="384"/>
    <lineage>
        <taxon>Bacteria</taxon>
        <taxon>Pseudomonadati</taxon>
        <taxon>Pseudomonadota</taxon>
        <taxon>Alphaproteobacteria</taxon>
        <taxon>Hyphomicrobiales</taxon>
        <taxon>Rhizobiaceae</taxon>
        <taxon>Rhizobium/Agrobacterium group</taxon>
        <taxon>Rhizobium</taxon>
    </lineage>
</organism>
<sequence length="81" mass="8616">MPTEIWQTPIEVAVGGGDHFKSVKSSREALATLMTCWPEKGGKSFAIAKRTCMKSLSGEAEHAAAARAFLEAAIEAGILRP</sequence>
<gene>
    <name evidence="1" type="ORF">ELI03_35890</name>
</gene>
<dbReference type="EMBL" id="SIPC01000012">
    <property type="protein sequence ID" value="TAX63830.1"/>
    <property type="molecule type" value="Genomic_DNA"/>
</dbReference>
<dbReference type="Gene3D" id="6.10.250.730">
    <property type="match status" value="1"/>
</dbReference>